<comment type="caution">
    <text evidence="6">The sequence shown here is derived from an EMBL/GenBank/DDBJ whole genome shotgun (WGS) entry which is preliminary data.</text>
</comment>
<dbReference type="InterPro" id="IPR036271">
    <property type="entry name" value="Tet_transcr_reg_TetR-rel_C_sf"/>
</dbReference>
<dbReference type="Pfam" id="PF00440">
    <property type="entry name" value="TetR_N"/>
    <property type="match status" value="1"/>
</dbReference>
<dbReference type="PANTHER" id="PTHR47506:SF6">
    <property type="entry name" value="HTH-TYPE TRANSCRIPTIONAL REPRESSOR NEMR"/>
    <property type="match status" value="1"/>
</dbReference>
<dbReference type="Gene3D" id="1.10.357.10">
    <property type="entry name" value="Tetracycline Repressor, domain 2"/>
    <property type="match status" value="1"/>
</dbReference>
<dbReference type="RefSeq" id="WP_106228448.1">
    <property type="nucleotide sequence ID" value="NZ_PVTV01000016.1"/>
</dbReference>
<dbReference type="Proteomes" id="UP000238308">
    <property type="component" value="Unassembled WGS sequence"/>
</dbReference>
<keyword evidence="3" id="KW-0804">Transcription</keyword>
<dbReference type="SUPFAM" id="SSF46689">
    <property type="entry name" value="Homeodomain-like"/>
    <property type="match status" value="1"/>
</dbReference>
<protein>
    <submittedName>
        <fullName evidence="6">TetR family transcriptional regulator</fullName>
    </submittedName>
</protein>
<dbReference type="Pfam" id="PF16925">
    <property type="entry name" value="TetR_C_13"/>
    <property type="match status" value="1"/>
</dbReference>
<dbReference type="InterPro" id="IPR001647">
    <property type="entry name" value="HTH_TetR"/>
</dbReference>
<dbReference type="OrthoDB" id="9809772at2"/>
<keyword evidence="2 4" id="KW-0238">DNA-binding</keyword>
<evidence type="ECO:0000256" key="3">
    <source>
        <dbReference type="ARBA" id="ARBA00023163"/>
    </source>
</evidence>
<organism evidence="6 7">
    <name type="scientific">Jezberella montanilacus</name>
    <dbReference type="NCBI Taxonomy" id="323426"/>
    <lineage>
        <taxon>Bacteria</taxon>
        <taxon>Pseudomonadati</taxon>
        <taxon>Pseudomonadota</taxon>
        <taxon>Betaproteobacteria</taxon>
        <taxon>Burkholderiales</taxon>
        <taxon>Alcaligenaceae</taxon>
        <taxon>Jezberella</taxon>
    </lineage>
</organism>
<sequence length="222" mass="25451">MTYTATSSNLEVKTKEPLLRSERREQSLSRLIRAGTEMLCEQSYASMGVEHVLQRAGLSKGSFYHFFSSKEQFGLEVISYYAEYYNRKLDRVLGQTECSPLEALNLYVQEGIEGVERFEFRRGCLVGNLSQELGASQSLFRNALEQIFKTWQNKIADCLQRAIEVGEIDASADVQAFAEFFWSGWEGALIRAKLLQSSAPITRFTEQFFKVLPRIVQKRNKK</sequence>
<dbReference type="InterPro" id="IPR009057">
    <property type="entry name" value="Homeodomain-like_sf"/>
</dbReference>
<feature type="domain" description="HTH tetR-type" evidence="5">
    <location>
        <begin position="25"/>
        <end position="85"/>
    </location>
</feature>
<dbReference type="PROSITE" id="PS50977">
    <property type="entry name" value="HTH_TETR_2"/>
    <property type="match status" value="1"/>
</dbReference>
<keyword evidence="7" id="KW-1185">Reference proteome</keyword>
<dbReference type="AlphaFoldDB" id="A0A2T0XD70"/>
<keyword evidence="1" id="KW-0805">Transcription regulation</keyword>
<proteinExistence type="predicted"/>
<accession>A0A2T0XD70</accession>
<dbReference type="PRINTS" id="PR00455">
    <property type="entry name" value="HTHTETR"/>
</dbReference>
<evidence type="ECO:0000256" key="2">
    <source>
        <dbReference type="ARBA" id="ARBA00023125"/>
    </source>
</evidence>
<feature type="DNA-binding region" description="H-T-H motif" evidence="4">
    <location>
        <begin position="48"/>
        <end position="67"/>
    </location>
</feature>
<dbReference type="PANTHER" id="PTHR47506">
    <property type="entry name" value="TRANSCRIPTIONAL REGULATORY PROTEIN"/>
    <property type="match status" value="1"/>
</dbReference>
<dbReference type="EMBL" id="PVTV01000016">
    <property type="protein sequence ID" value="PRY96872.1"/>
    <property type="molecule type" value="Genomic_DNA"/>
</dbReference>
<evidence type="ECO:0000256" key="1">
    <source>
        <dbReference type="ARBA" id="ARBA00023015"/>
    </source>
</evidence>
<evidence type="ECO:0000259" key="5">
    <source>
        <dbReference type="PROSITE" id="PS50977"/>
    </source>
</evidence>
<dbReference type="SUPFAM" id="SSF48498">
    <property type="entry name" value="Tetracyclin repressor-like, C-terminal domain"/>
    <property type="match status" value="1"/>
</dbReference>
<evidence type="ECO:0000256" key="4">
    <source>
        <dbReference type="PROSITE-ProRule" id="PRU00335"/>
    </source>
</evidence>
<evidence type="ECO:0000313" key="6">
    <source>
        <dbReference type="EMBL" id="PRY96872.1"/>
    </source>
</evidence>
<evidence type="ECO:0000313" key="7">
    <source>
        <dbReference type="Proteomes" id="UP000238308"/>
    </source>
</evidence>
<gene>
    <name evidence="6" type="ORF">BCM14_2629</name>
</gene>
<reference evidence="6 7" key="1">
    <citation type="submission" date="2018-03" db="EMBL/GenBank/DDBJ databases">
        <title>Genomic Encyclopedia of Type Strains, Phase III (KMG-III): the genomes of soil and plant-associated and newly described type strains.</title>
        <authorList>
            <person name="Whitman W."/>
        </authorList>
    </citation>
    <scope>NUCLEOTIDE SEQUENCE [LARGE SCALE GENOMIC DNA]</scope>
    <source>
        <strain evidence="6 7">MWH-P2sevCIIIb</strain>
    </source>
</reference>
<dbReference type="GO" id="GO:0003677">
    <property type="term" value="F:DNA binding"/>
    <property type="evidence" value="ECO:0007669"/>
    <property type="project" value="UniProtKB-UniRule"/>
</dbReference>
<dbReference type="InterPro" id="IPR011075">
    <property type="entry name" value="TetR_C"/>
</dbReference>
<name>A0A2T0XD70_9BURK</name>